<dbReference type="EMBL" id="CABVLU010000005">
    <property type="protein sequence ID" value="VVT58242.1"/>
    <property type="molecule type" value="Genomic_DNA"/>
</dbReference>
<gene>
    <name evidence="1" type="ORF">SAPINGB_P006108</name>
</gene>
<protein>
    <submittedName>
        <fullName evidence="1">Uncharacterized protein</fullName>
    </submittedName>
</protein>
<evidence type="ECO:0000313" key="1">
    <source>
        <dbReference type="EMBL" id="VVT58242.1"/>
    </source>
</evidence>
<dbReference type="RefSeq" id="XP_031856713.1">
    <property type="nucleotide sequence ID" value="XM_032000822.1"/>
</dbReference>
<dbReference type="AlphaFoldDB" id="A0A5E8C4G6"/>
<name>A0A5E8C4G6_9ASCO</name>
<proteinExistence type="predicted"/>
<accession>A0A5E8C4G6</accession>
<keyword evidence="2" id="KW-1185">Reference proteome</keyword>
<evidence type="ECO:0000313" key="2">
    <source>
        <dbReference type="Proteomes" id="UP000398389"/>
    </source>
</evidence>
<reference evidence="1 2" key="1">
    <citation type="submission" date="2019-09" db="EMBL/GenBank/DDBJ databases">
        <authorList>
            <person name="Brejova B."/>
        </authorList>
    </citation>
    <scope>NUCLEOTIDE SEQUENCE [LARGE SCALE GENOMIC DNA]</scope>
</reference>
<sequence length="137" mass="16272">MTTLNLRPSLVTLSTDVHISIAQFMEPYPDMHALSMTCASLRAVYQPLKWRYSMVTVLPPFRKYQRYMTVPLKVVAPQPNKYSWFYAHEVRILELDGPDYGGIWGSMNVLCKKWFVDKYYPDYDCYSQHQQLHFRCF</sequence>
<organism evidence="1 2">
    <name type="scientific">Magnusiomyces paraingens</name>
    <dbReference type="NCBI Taxonomy" id="2606893"/>
    <lineage>
        <taxon>Eukaryota</taxon>
        <taxon>Fungi</taxon>
        <taxon>Dikarya</taxon>
        <taxon>Ascomycota</taxon>
        <taxon>Saccharomycotina</taxon>
        <taxon>Dipodascomycetes</taxon>
        <taxon>Dipodascales</taxon>
        <taxon>Dipodascaceae</taxon>
        <taxon>Magnusiomyces</taxon>
    </lineage>
</organism>
<dbReference type="Proteomes" id="UP000398389">
    <property type="component" value="Unassembled WGS sequence"/>
</dbReference>
<dbReference type="GeneID" id="43584922"/>